<accession>A0A2A3JXF8</accession>
<sequence>MPGALQNTLPEFTAPVADLLFVACDVTWIGRGVFDFRDRALCAARCRASSGVSLPPARRATLPADLHDISRQLPATAPHPAPIAACAAARLPLDAGAAE</sequence>
<keyword evidence="3" id="KW-1185">Reference proteome</keyword>
<organism evidence="2">
    <name type="scientific">Alloyangia mangrovi</name>
    <dbReference type="NCBI Taxonomy" id="1779329"/>
    <lineage>
        <taxon>Bacteria</taxon>
        <taxon>Pseudomonadati</taxon>
        <taxon>Pseudomonadota</taxon>
        <taxon>Alphaproteobacteria</taxon>
        <taxon>Rhodobacterales</taxon>
        <taxon>Roseobacteraceae</taxon>
        <taxon>Alloyangia</taxon>
    </lineage>
</organism>
<reference evidence="3" key="2">
    <citation type="submission" date="2023-07" db="EMBL/GenBank/DDBJ databases">
        <title>Yangia mangrovi SAOS 153D genome.</title>
        <authorList>
            <person name="Verma A."/>
            <person name="Pal Y."/>
            <person name="Sundharam S."/>
            <person name="Bisht B."/>
            <person name="Srinivasan K."/>
        </authorList>
    </citation>
    <scope>NUCLEOTIDE SEQUENCE [LARGE SCALE GENOMIC DNA]</scope>
    <source>
        <strain evidence="3">SAOS 153D</strain>
    </source>
</reference>
<gene>
    <name evidence="1" type="ORF">CLG85_021615</name>
    <name evidence="2" type="ORF">CLG85_10955</name>
</gene>
<name>A0A2A3JXF8_9RHOB</name>
<dbReference type="EMBL" id="NTHN01000162">
    <property type="protein sequence ID" value="PBD19139.1"/>
    <property type="molecule type" value="Genomic_DNA"/>
</dbReference>
<evidence type="ECO:0000313" key="1">
    <source>
        <dbReference type="EMBL" id="MCT4372762.1"/>
    </source>
</evidence>
<reference evidence="1" key="3">
    <citation type="submission" date="2024-05" db="EMBL/GenBank/DDBJ databases">
        <title>Yangia mangrovi SAOS 153D genome.</title>
        <authorList>
            <person name="Verma A."/>
            <person name="Pal Y."/>
            <person name="Sundharam S."/>
            <person name="Bisht B."/>
            <person name="Srinivasan K."/>
        </authorList>
    </citation>
    <scope>NUCLEOTIDE SEQUENCE</scope>
    <source>
        <strain evidence="1">SAOS 153D</strain>
    </source>
</reference>
<dbReference type="EMBL" id="NTHN02000055">
    <property type="protein sequence ID" value="MCT4372762.1"/>
    <property type="molecule type" value="Genomic_DNA"/>
</dbReference>
<comment type="caution">
    <text evidence="2">The sequence shown here is derived from an EMBL/GenBank/DDBJ whole genome shotgun (WGS) entry which is preliminary data.</text>
</comment>
<dbReference type="AlphaFoldDB" id="A0A2A3JXF8"/>
<dbReference type="Proteomes" id="UP000217448">
    <property type="component" value="Unassembled WGS sequence"/>
</dbReference>
<protein>
    <submittedName>
        <fullName evidence="2">Uncharacterized protein</fullName>
    </submittedName>
</protein>
<dbReference type="RefSeq" id="WP_095882295.1">
    <property type="nucleotide sequence ID" value="NZ_NTHN02000055.1"/>
</dbReference>
<reference evidence="2" key="1">
    <citation type="submission" date="2017-09" db="EMBL/GenBank/DDBJ databases">
        <title>Yangia sp. SAOS 153D whole genome sequencing.</title>
        <authorList>
            <person name="Verma A."/>
            <person name="Krishnamurthi S."/>
        </authorList>
    </citation>
    <scope>NUCLEOTIDE SEQUENCE [LARGE SCALE GENOMIC DNA]</scope>
    <source>
        <strain evidence="2">SAOS 153D</strain>
    </source>
</reference>
<evidence type="ECO:0000313" key="2">
    <source>
        <dbReference type="EMBL" id="PBD19139.1"/>
    </source>
</evidence>
<evidence type="ECO:0000313" key="3">
    <source>
        <dbReference type="Proteomes" id="UP000217448"/>
    </source>
</evidence>
<proteinExistence type="predicted"/>